<dbReference type="NCBIfam" id="TIGR01730">
    <property type="entry name" value="RND_mfp"/>
    <property type="match status" value="1"/>
</dbReference>
<dbReference type="PROSITE" id="PS51257">
    <property type="entry name" value="PROKAR_LIPOPROTEIN"/>
    <property type="match status" value="1"/>
</dbReference>
<feature type="domain" description="CzcB-like barrel-sandwich hybrid" evidence="5">
    <location>
        <begin position="81"/>
        <end position="221"/>
    </location>
</feature>
<dbReference type="EMBL" id="FQUO01000006">
    <property type="protein sequence ID" value="SHF28053.1"/>
    <property type="molecule type" value="Genomic_DNA"/>
</dbReference>
<dbReference type="Gene3D" id="2.40.420.20">
    <property type="match status" value="1"/>
</dbReference>
<proteinExistence type="inferred from homology"/>
<dbReference type="Gene3D" id="1.10.287.470">
    <property type="entry name" value="Helix hairpin bin"/>
    <property type="match status" value="1"/>
</dbReference>
<organism evidence="6 7">
    <name type="scientific">Cnuella takakiae</name>
    <dbReference type="NCBI Taxonomy" id="1302690"/>
    <lineage>
        <taxon>Bacteria</taxon>
        <taxon>Pseudomonadati</taxon>
        <taxon>Bacteroidota</taxon>
        <taxon>Chitinophagia</taxon>
        <taxon>Chitinophagales</taxon>
        <taxon>Chitinophagaceae</taxon>
        <taxon>Cnuella</taxon>
    </lineage>
</organism>
<evidence type="ECO:0000313" key="7">
    <source>
        <dbReference type="Proteomes" id="UP000184368"/>
    </source>
</evidence>
<dbReference type="GO" id="GO:0022857">
    <property type="term" value="F:transmembrane transporter activity"/>
    <property type="evidence" value="ECO:0007669"/>
    <property type="project" value="InterPro"/>
</dbReference>
<accession>A0A1M5ACQ7</accession>
<dbReference type="RefSeq" id="WP_073042664.1">
    <property type="nucleotide sequence ID" value="NZ_FQUO01000006.1"/>
</dbReference>
<dbReference type="AlphaFoldDB" id="A0A1M5ACQ7"/>
<evidence type="ECO:0000313" key="6">
    <source>
        <dbReference type="EMBL" id="SHF28053.1"/>
    </source>
</evidence>
<dbReference type="Pfam" id="PF25973">
    <property type="entry name" value="BSH_CzcB"/>
    <property type="match status" value="1"/>
</dbReference>
<dbReference type="Gene3D" id="2.40.50.100">
    <property type="match status" value="1"/>
</dbReference>
<dbReference type="PANTHER" id="PTHR30097:SF4">
    <property type="entry name" value="SLR6042 PROTEIN"/>
    <property type="match status" value="1"/>
</dbReference>
<evidence type="ECO:0000256" key="1">
    <source>
        <dbReference type="ARBA" id="ARBA00009477"/>
    </source>
</evidence>
<dbReference type="PANTHER" id="PTHR30097">
    <property type="entry name" value="CATION EFFLUX SYSTEM PROTEIN CUSB"/>
    <property type="match status" value="1"/>
</dbReference>
<evidence type="ECO:0000256" key="3">
    <source>
        <dbReference type="SAM" id="SignalP"/>
    </source>
</evidence>
<dbReference type="Pfam" id="PF25954">
    <property type="entry name" value="Beta-barrel_RND_2"/>
    <property type="match status" value="1"/>
</dbReference>
<dbReference type="InterPro" id="IPR058792">
    <property type="entry name" value="Beta-barrel_RND_2"/>
</dbReference>
<feature type="chain" id="PRO_5012363976" evidence="3">
    <location>
        <begin position="21"/>
        <end position="378"/>
    </location>
</feature>
<feature type="domain" description="CusB-like beta-barrel" evidence="4">
    <location>
        <begin position="228"/>
        <end position="296"/>
    </location>
</feature>
<sequence length="378" mass="41696">MKRLFTYSIFLFLSACSAKTEQPAAAGAEEEATNIVTLTPDQIKTAGIRTGKPAQQNMEAAIRVNGVVEAPPENKVTISFPYGGYIAKAELLPGMQVRKGQVLAVLQDPQFVQLQQDYLMARSKLLFLEKEYERQRALNASKTTSDKVFEQTASEYRAERIMVQALKEKLLLLGINTNTLSEGTISRTVNLYAPISGYVSVVNVNRGKYVSPTDVLFELVDPADLHLSLTVFEKDLAQIHPGQKVKAWLNGDSAQVYYGSVHYVAKTLDDSRSALVHCDFTGAIPKLVPGMFLNADVLIDGRMATVVPEDAVVRFGAGEYIFTKRSNNSFEMVPVQTGVRENGMVALQSQNPALLQQEIIVKNAYAALMKLHNKSEEE</sequence>
<dbReference type="OrthoDB" id="9814657at2"/>
<feature type="signal peptide" evidence="3">
    <location>
        <begin position="1"/>
        <end position="20"/>
    </location>
</feature>
<name>A0A1M5ACQ7_9BACT</name>
<reference evidence="6 7" key="1">
    <citation type="submission" date="2016-11" db="EMBL/GenBank/DDBJ databases">
        <authorList>
            <person name="Jaros S."/>
            <person name="Januszkiewicz K."/>
            <person name="Wedrychowicz H."/>
        </authorList>
    </citation>
    <scope>NUCLEOTIDE SEQUENCE [LARGE SCALE GENOMIC DNA]</scope>
    <source>
        <strain evidence="6 7">DSM 26897</strain>
    </source>
</reference>
<protein>
    <submittedName>
        <fullName evidence="6">Membrane fusion protein, cobalt-zinc-cadmium efflux system</fullName>
    </submittedName>
</protein>
<evidence type="ECO:0000256" key="2">
    <source>
        <dbReference type="ARBA" id="ARBA00022448"/>
    </source>
</evidence>
<dbReference type="GO" id="GO:0016020">
    <property type="term" value="C:membrane"/>
    <property type="evidence" value="ECO:0007669"/>
    <property type="project" value="InterPro"/>
</dbReference>
<dbReference type="Gene3D" id="2.40.30.170">
    <property type="match status" value="1"/>
</dbReference>
<dbReference type="GO" id="GO:0060003">
    <property type="term" value="P:copper ion export"/>
    <property type="evidence" value="ECO:0007669"/>
    <property type="project" value="TreeGrafter"/>
</dbReference>
<comment type="similarity">
    <text evidence="1">Belongs to the membrane fusion protein (MFP) (TC 8.A.1) family.</text>
</comment>
<evidence type="ECO:0000259" key="5">
    <source>
        <dbReference type="Pfam" id="PF25973"/>
    </source>
</evidence>
<dbReference type="STRING" id="1302690.BUE76_08955"/>
<dbReference type="InterPro" id="IPR051909">
    <property type="entry name" value="MFP_Cation_Efflux"/>
</dbReference>
<keyword evidence="7" id="KW-1185">Reference proteome</keyword>
<dbReference type="Proteomes" id="UP000184368">
    <property type="component" value="Unassembled WGS sequence"/>
</dbReference>
<evidence type="ECO:0000259" key="4">
    <source>
        <dbReference type="Pfam" id="PF25954"/>
    </source>
</evidence>
<dbReference type="SUPFAM" id="SSF111369">
    <property type="entry name" value="HlyD-like secretion proteins"/>
    <property type="match status" value="1"/>
</dbReference>
<gene>
    <name evidence="6" type="ORF">SAMN05444008_106211</name>
</gene>
<keyword evidence="3" id="KW-0732">Signal</keyword>
<dbReference type="GO" id="GO:0030313">
    <property type="term" value="C:cell envelope"/>
    <property type="evidence" value="ECO:0007669"/>
    <property type="project" value="TreeGrafter"/>
</dbReference>
<dbReference type="GO" id="GO:0015679">
    <property type="term" value="P:plasma membrane copper ion transport"/>
    <property type="evidence" value="ECO:0007669"/>
    <property type="project" value="TreeGrafter"/>
</dbReference>
<keyword evidence="2" id="KW-0813">Transport</keyword>
<dbReference type="InterPro" id="IPR058647">
    <property type="entry name" value="BSH_CzcB-like"/>
</dbReference>
<dbReference type="InterPro" id="IPR006143">
    <property type="entry name" value="RND_pump_MFP"/>
</dbReference>